<protein>
    <submittedName>
        <fullName evidence="10">(Fe-S)-binding protein</fullName>
    </submittedName>
</protein>
<dbReference type="Proteomes" id="UP001321582">
    <property type="component" value="Chromosome"/>
</dbReference>
<dbReference type="GO" id="GO:0046872">
    <property type="term" value="F:metal ion binding"/>
    <property type="evidence" value="ECO:0007669"/>
    <property type="project" value="UniProtKB-KW"/>
</dbReference>
<evidence type="ECO:0000259" key="9">
    <source>
        <dbReference type="PROSITE" id="PS51379"/>
    </source>
</evidence>
<evidence type="ECO:0000256" key="3">
    <source>
        <dbReference type="ARBA" id="ARBA00022694"/>
    </source>
</evidence>
<keyword evidence="6" id="KW-0560">Oxidoreductase</keyword>
<keyword evidence="7" id="KW-0408">Iron</keyword>
<gene>
    <name evidence="10" type="ORF">HLVA_04330</name>
</gene>
<accession>A0AAU9D1L7</accession>
<dbReference type="KEGG" id="haby:HLVA_04330"/>
<reference evidence="10 11" key="1">
    <citation type="submission" date="2022-11" db="EMBL/GenBank/DDBJ databases">
        <title>Haliovirga abyssi gen. nov., sp. nov., a mesophilic fermentative bacterium isolated from the Iheya North hydrothermal field and the proposal of Haliovirgaceae fam. nov.</title>
        <authorList>
            <person name="Miyazaki U."/>
            <person name="Tame A."/>
            <person name="Miyazaki J."/>
            <person name="Takai K."/>
            <person name="Sawayama S."/>
            <person name="Kitajima M."/>
            <person name="Okamoto A."/>
            <person name="Nakagawa S."/>
        </authorList>
    </citation>
    <scope>NUCLEOTIDE SEQUENCE [LARGE SCALE GENOMIC DNA]</scope>
    <source>
        <strain evidence="10 11">IC12</strain>
    </source>
</reference>
<dbReference type="GO" id="GO:0052693">
    <property type="term" value="F:epoxyqueuosine reductase activity"/>
    <property type="evidence" value="ECO:0007669"/>
    <property type="project" value="TreeGrafter"/>
</dbReference>
<keyword evidence="5" id="KW-0671">Queuosine biosynthesis</keyword>
<dbReference type="InterPro" id="IPR017896">
    <property type="entry name" value="4Fe4S_Fe-S-bd"/>
</dbReference>
<dbReference type="NCBIfam" id="TIGR00276">
    <property type="entry name" value="tRNA epoxyqueuosine(34) reductase QueG"/>
    <property type="match status" value="1"/>
</dbReference>
<dbReference type="Pfam" id="PF08331">
    <property type="entry name" value="QueG_DUF1730"/>
    <property type="match status" value="1"/>
</dbReference>
<evidence type="ECO:0000313" key="11">
    <source>
        <dbReference type="Proteomes" id="UP001321582"/>
    </source>
</evidence>
<organism evidence="10 11">
    <name type="scientific">Haliovirga abyssi</name>
    <dbReference type="NCBI Taxonomy" id="2996794"/>
    <lineage>
        <taxon>Bacteria</taxon>
        <taxon>Fusobacteriati</taxon>
        <taxon>Fusobacteriota</taxon>
        <taxon>Fusobacteriia</taxon>
        <taxon>Fusobacteriales</taxon>
        <taxon>Haliovirgaceae</taxon>
        <taxon>Haliovirga</taxon>
    </lineage>
</organism>
<dbReference type="PROSITE" id="PS51379">
    <property type="entry name" value="4FE4S_FER_2"/>
    <property type="match status" value="1"/>
</dbReference>
<keyword evidence="1" id="KW-0004">4Fe-4S</keyword>
<evidence type="ECO:0000256" key="5">
    <source>
        <dbReference type="ARBA" id="ARBA00022785"/>
    </source>
</evidence>
<dbReference type="SUPFAM" id="SSF54862">
    <property type="entry name" value="4Fe-4S ferredoxins"/>
    <property type="match status" value="1"/>
</dbReference>
<keyword evidence="3" id="KW-0819">tRNA processing</keyword>
<evidence type="ECO:0000256" key="1">
    <source>
        <dbReference type="ARBA" id="ARBA00022485"/>
    </source>
</evidence>
<evidence type="ECO:0000313" key="10">
    <source>
        <dbReference type="EMBL" id="BDU49864.1"/>
    </source>
</evidence>
<dbReference type="GO" id="GO:0051539">
    <property type="term" value="F:4 iron, 4 sulfur cluster binding"/>
    <property type="evidence" value="ECO:0007669"/>
    <property type="project" value="UniProtKB-KW"/>
</dbReference>
<keyword evidence="11" id="KW-1185">Reference proteome</keyword>
<evidence type="ECO:0000256" key="4">
    <source>
        <dbReference type="ARBA" id="ARBA00022723"/>
    </source>
</evidence>
<keyword evidence="8" id="KW-0411">Iron-sulfur</keyword>
<sequence length="332" mass="38263">MLNKILSNYNIDVYGITNITDFSYLKNIFNSKLADNHIVEFDEKDFNKRSNLNNIFPNIKSIISIAFPYNNGNIPEYKEYKISKYALRLDYHHVANNILEKIIIELKNIYPNNKFEIYVDSNPLFEKEIAKNSGIGLYGKNSLIYTKKYGSFIFLGEILTDLELAPTELSEEFNLLCNKCNLCKTSCPNSAILGDFKLEATKCIAYLTTTKNNISPELIYNNYWGCDICQDVCPMNKNISSSPIKEFKILNNLYISIEKILFMSNKKLKKFYSNTPIGWTGANTLKRNALIIIGNSNNKKYIDLLEKFIKSNNNEILLKYAKISLEKLNRTI</sequence>
<dbReference type="Pfam" id="PF13484">
    <property type="entry name" value="Fer4_16"/>
    <property type="match status" value="1"/>
</dbReference>
<dbReference type="PANTHER" id="PTHR30002">
    <property type="entry name" value="EPOXYQUEUOSINE REDUCTASE"/>
    <property type="match status" value="1"/>
</dbReference>
<evidence type="ECO:0000256" key="7">
    <source>
        <dbReference type="ARBA" id="ARBA00023004"/>
    </source>
</evidence>
<dbReference type="GO" id="GO:0008616">
    <property type="term" value="P:tRNA queuosine(34) biosynthetic process"/>
    <property type="evidence" value="ECO:0007669"/>
    <property type="project" value="UniProtKB-KW"/>
</dbReference>
<proteinExistence type="predicted"/>
<dbReference type="AlphaFoldDB" id="A0AAU9D1L7"/>
<dbReference type="EMBL" id="AP027059">
    <property type="protein sequence ID" value="BDU49864.1"/>
    <property type="molecule type" value="Genomic_DNA"/>
</dbReference>
<dbReference type="InterPro" id="IPR017900">
    <property type="entry name" value="4Fe4S_Fe_S_CS"/>
</dbReference>
<evidence type="ECO:0000256" key="6">
    <source>
        <dbReference type="ARBA" id="ARBA00023002"/>
    </source>
</evidence>
<keyword evidence="2" id="KW-0963">Cytoplasm</keyword>
<keyword evidence="4" id="KW-0479">Metal-binding</keyword>
<dbReference type="RefSeq" id="WP_307904806.1">
    <property type="nucleotide sequence ID" value="NZ_AP027059.1"/>
</dbReference>
<dbReference type="PROSITE" id="PS00198">
    <property type="entry name" value="4FE4S_FER_1"/>
    <property type="match status" value="1"/>
</dbReference>
<evidence type="ECO:0000256" key="2">
    <source>
        <dbReference type="ARBA" id="ARBA00022490"/>
    </source>
</evidence>
<name>A0AAU9D1L7_9FUSO</name>
<dbReference type="PANTHER" id="PTHR30002:SF4">
    <property type="entry name" value="EPOXYQUEUOSINE REDUCTASE"/>
    <property type="match status" value="1"/>
</dbReference>
<feature type="domain" description="4Fe-4S ferredoxin-type" evidence="9">
    <location>
        <begin position="165"/>
        <end position="197"/>
    </location>
</feature>
<dbReference type="Gene3D" id="3.30.70.20">
    <property type="match status" value="1"/>
</dbReference>
<evidence type="ECO:0000256" key="8">
    <source>
        <dbReference type="ARBA" id="ARBA00023014"/>
    </source>
</evidence>
<dbReference type="InterPro" id="IPR013542">
    <property type="entry name" value="QueG_DUF1730"/>
</dbReference>
<dbReference type="InterPro" id="IPR004453">
    <property type="entry name" value="QueG"/>
</dbReference>